<dbReference type="InterPro" id="IPR003593">
    <property type="entry name" value="AAA+_ATPase"/>
</dbReference>
<dbReference type="InterPro" id="IPR027417">
    <property type="entry name" value="P-loop_NTPase"/>
</dbReference>
<dbReference type="PANTHER" id="PTHR42781:SF4">
    <property type="entry name" value="SPERMIDINE_PUTRESCINE IMPORT ATP-BINDING PROTEIN POTA"/>
    <property type="match status" value="1"/>
</dbReference>
<dbReference type="GO" id="GO:0016887">
    <property type="term" value="F:ATP hydrolysis activity"/>
    <property type="evidence" value="ECO:0007669"/>
    <property type="project" value="InterPro"/>
</dbReference>
<dbReference type="EMBL" id="RPDH01000001">
    <property type="protein sequence ID" value="RPE13424.1"/>
    <property type="molecule type" value="Genomic_DNA"/>
</dbReference>
<dbReference type="Pfam" id="PF00005">
    <property type="entry name" value="ABC_tran"/>
    <property type="match status" value="1"/>
</dbReference>
<evidence type="ECO:0000313" key="6">
    <source>
        <dbReference type="Proteomes" id="UP000278351"/>
    </source>
</evidence>
<evidence type="ECO:0000256" key="1">
    <source>
        <dbReference type="ARBA" id="ARBA00022448"/>
    </source>
</evidence>
<organism evidence="5 6">
    <name type="scientific">Chitinophaga lutea</name>
    <dbReference type="NCBI Taxonomy" id="2488634"/>
    <lineage>
        <taxon>Bacteria</taxon>
        <taxon>Pseudomonadati</taxon>
        <taxon>Bacteroidota</taxon>
        <taxon>Chitinophagia</taxon>
        <taxon>Chitinophagales</taxon>
        <taxon>Chitinophagaceae</taxon>
        <taxon>Chitinophaga</taxon>
    </lineage>
</organism>
<keyword evidence="3 5" id="KW-0067">ATP-binding</keyword>
<dbReference type="InterPro" id="IPR050093">
    <property type="entry name" value="ABC_SmlMolc_Importer"/>
</dbReference>
<reference evidence="5 6" key="1">
    <citation type="submission" date="2018-11" db="EMBL/GenBank/DDBJ databases">
        <title>Chitinophaga lutea sp.nov., isolate from arsenic contaminated soil.</title>
        <authorList>
            <person name="Zong Y."/>
        </authorList>
    </citation>
    <scope>NUCLEOTIDE SEQUENCE [LARGE SCALE GENOMIC DNA]</scope>
    <source>
        <strain evidence="5 6">ZY74</strain>
    </source>
</reference>
<dbReference type="AlphaFoldDB" id="A0A3N4QP20"/>
<dbReference type="InterPro" id="IPR003439">
    <property type="entry name" value="ABC_transporter-like_ATP-bd"/>
</dbReference>
<dbReference type="SUPFAM" id="SSF52540">
    <property type="entry name" value="P-loop containing nucleoside triphosphate hydrolases"/>
    <property type="match status" value="1"/>
</dbReference>
<accession>A0A3N4QP20</accession>
<dbReference type="OrthoDB" id="9802264at2"/>
<dbReference type="PROSITE" id="PS50893">
    <property type="entry name" value="ABC_TRANSPORTER_2"/>
    <property type="match status" value="1"/>
</dbReference>
<sequence length="282" mass="31691">MPVAYEQKDTILHVENLTVAYGEKVVLKDVNLIERDVVRPEKKQGQIIAFVGRSGRGKSTLFKALTGLAKPTSGRVLIPDYSQPPTDGRQPAKLVEEGDVGFVNQKYTLFRHKTVYQALHFALRKSNLSSQEKDEKIMHYLADWGLEKNKDQFPNELSGGQRQRTAILEQLLSSGYYMVLDEPFSGLDVGNIDNVKKAFQLINESHELNTIMFSTHDIELAVELADSLYVIGYPPAEVNAATHAGTIIKHFDLKQMGLAWHDGFDNDHLACVHDIKKLMLQS</sequence>
<evidence type="ECO:0000256" key="3">
    <source>
        <dbReference type="ARBA" id="ARBA00022840"/>
    </source>
</evidence>
<keyword evidence="1" id="KW-0813">Transport</keyword>
<keyword evidence="6" id="KW-1185">Reference proteome</keyword>
<evidence type="ECO:0000259" key="4">
    <source>
        <dbReference type="PROSITE" id="PS50893"/>
    </source>
</evidence>
<protein>
    <submittedName>
        <fullName evidence="5">ABC transporter ATP-binding protein</fullName>
    </submittedName>
</protein>
<gene>
    <name evidence="5" type="ORF">EGT74_07865</name>
</gene>
<comment type="caution">
    <text evidence="5">The sequence shown here is derived from an EMBL/GenBank/DDBJ whole genome shotgun (WGS) entry which is preliminary data.</text>
</comment>
<proteinExistence type="predicted"/>
<feature type="domain" description="ABC transporter" evidence="4">
    <location>
        <begin position="12"/>
        <end position="258"/>
    </location>
</feature>
<dbReference type="Gene3D" id="3.40.50.300">
    <property type="entry name" value="P-loop containing nucleotide triphosphate hydrolases"/>
    <property type="match status" value="1"/>
</dbReference>
<dbReference type="GO" id="GO:0005524">
    <property type="term" value="F:ATP binding"/>
    <property type="evidence" value="ECO:0007669"/>
    <property type="project" value="UniProtKB-KW"/>
</dbReference>
<evidence type="ECO:0000256" key="2">
    <source>
        <dbReference type="ARBA" id="ARBA00022741"/>
    </source>
</evidence>
<name>A0A3N4QP20_9BACT</name>
<dbReference type="Proteomes" id="UP000278351">
    <property type="component" value="Unassembled WGS sequence"/>
</dbReference>
<keyword evidence="2" id="KW-0547">Nucleotide-binding</keyword>
<dbReference type="RefSeq" id="WP_123845942.1">
    <property type="nucleotide sequence ID" value="NZ_RPDH01000001.1"/>
</dbReference>
<dbReference type="PANTHER" id="PTHR42781">
    <property type="entry name" value="SPERMIDINE/PUTRESCINE IMPORT ATP-BINDING PROTEIN POTA"/>
    <property type="match status" value="1"/>
</dbReference>
<dbReference type="SMART" id="SM00382">
    <property type="entry name" value="AAA"/>
    <property type="match status" value="1"/>
</dbReference>
<evidence type="ECO:0000313" key="5">
    <source>
        <dbReference type="EMBL" id="RPE13424.1"/>
    </source>
</evidence>